<reference evidence="1 2" key="1">
    <citation type="journal article" date="2022" name="Allergy">
        <title>Genome assembly and annotation of Periplaneta americana reveal a comprehensive cockroach allergen profile.</title>
        <authorList>
            <person name="Wang L."/>
            <person name="Xiong Q."/>
            <person name="Saelim N."/>
            <person name="Wang L."/>
            <person name="Nong W."/>
            <person name="Wan A.T."/>
            <person name="Shi M."/>
            <person name="Liu X."/>
            <person name="Cao Q."/>
            <person name="Hui J.H.L."/>
            <person name="Sookrung N."/>
            <person name="Leung T.F."/>
            <person name="Tungtrongchitr A."/>
            <person name="Tsui S.K.W."/>
        </authorList>
    </citation>
    <scope>NUCLEOTIDE SEQUENCE [LARGE SCALE GENOMIC DNA]</scope>
    <source>
        <strain evidence="1">PWHHKU_190912</strain>
    </source>
</reference>
<name>A0ABQ8TUV0_PERAM</name>
<protein>
    <recommendedName>
        <fullName evidence="3">Transposase</fullName>
    </recommendedName>
</protein>
<evidence type="ECO:0000313" key="1">
    <source>
        <dbReference type="EMBL" id="KAJ4449462.1"/>
    </source>
</evidence>
<proteinExistence type="predicted"/>
<dbReference type="PANTHER" id="PTHR47163:SF2">
    <property type="entry name" value="SI:DKEY-17M8.2"/>
    <property type="match status" value="1"/>
</dbReference>
<comment type="caution">
    <text evidence="1">The sequence shown here is derived from an EMBL/GenBank/DDBJ whole genome shotgun (WGS) entry which is preliminary data.</text>
</comment>
<evidence type="ECO:0000313" key="2">
    <source>
        <dbReference type="Proteomes" id="UP001148838"/>
    </source>
</evidence>
<organism evidence="1 2">
    <name type="scientific">Periplaneta americana</name>
    <name type="common">American cockroach</name>
    <name type="synonym">Blatta americana</name>
    <dbReference type="NCBI Taxonomy" id="6978"/>
    <lineage>
        <taxon>Eukaryota</taxon>
        <taxon>Metazoa</taxon>
        <taxon>Ecdysozoa</taxon>
        <taxon>Arthropoda</taxon>
        <taxon>Hexapoda</taxon>
        <taxon>Insecta</taxon>
        <taxon>Pterygota</taxon>
        <taxon>Neoptera</taxon>
        <taxon>Polyneoptera</taxon>
        <taxon>Dictyoptera</taxon>
        <taxon>Blattodea</taxon>
        <taxon>Blattoidea</taxon>
        <taxon>Blattidae</taxon>
        <taxon>Blattinae</taxon>
        <taxon>Periplaneta</taxon>
    </lineage>
</organism>
<dbReference type="EMBL" id="JAJSOF020000003">
    <property type="protein sequence ID" value="KAJ4449462.1"/>
    <property type="molecule type" value="Genomic_DNA"/>
</dbReference>
<gene>
    <name evidence="1" type="ORF">ANN_00861</name>
</gene>
<keyword evidence="2" id="KW-1185">Reference proteome</keyword>
<sequence length="205" mass="24489">MTHFSYKRDETSSINLQQLYRLFDTEKRNIINVLQYLKLLSQSYRCPVCNQDMKLVERTQLKDRYEWQCTKNNDRDILEHHVVRSLREGTWFSQSELTLEQVTLLTYFWVKELPLKFVLEETRISSGTVGDYFIYCREFCDIILTQKENKIGGEKHIIEIEESPFPKREYHGDKRIYKKWVYGGVDRETGECFLHPVENKSAAAL</sequence>
<dbReference type="PANTHER" id="PTHR47163">
    <property type="entry name" value="DDE_TNP_IS1595 DOMAIN-CONTAINING PROTEIN"/>
    <property type="match status" value="1"/>
</dbReference>
<dbReference type="Proteomes" id="UP001148838">
    <property type="component" value="Unassembled WGS sequence"/>
</dbReference>
<accession>A0ABQ8TUV0</accession>
<dbReference type="InterPro" id="IPR053164">
    <property type="entry name" value="IS1016-like_transposase"/>
</dbReference>
<evidence type="ECO:0008006" key="3">
    <source>
        <dbReference type="Google" id="ProtNLM"/>
    </source>
</evidence>